<dbReference type="EMBL" id="JABFTP020000103">
    <property type="protein sequence ID" value="KAL3277659.1"/>
    <property type="molecule type" value="Genomic_DNA"/>
</dbReference>
<evidence type="ECO:0000313" key="2">
    <source>
        <dbReference type="EMBL" id="KAL3277659.1"/>
    </source>
</evidence>
<feature type="region of interest" description="Disordered" evidence="1">
    <location>
        <begin position="190"/>
        <end position="244"/>
    </location>
</feature>
<organism evidence="2 3">
    <name type="scientific">Cryptolaemus montrouzieri</name>
    <dbReference type="NCBI Taxonomy" id="559131"/>
    <lineage>
        <taxon>Eukaryota</taxon>
        <taxon>Metazoa</taxon>
        <taxon>Ecdysozoa</taxon>
        <taxon>Arthropoda</taxon>
        <taxon>Hexapoda</taxon>
        <taxon>Insecta</taxon>
        <taxon>Pterygota</taxon>
        <taxon>Neoptera</taxon>
        <taxon>Endopterygota</taxon>
        <taxon>Coleoptera</taxon>
        <taxon>Polyphaga</taxon>
        <taxon>Cucujiformia</taxon>
        <taxon>Coccinelloidea</taxon>
        <taxon>Coccinellidae</taxon>
        <taxon>Scymninae</taxon>
        <taxon>Scymnini</taxon>
        <taxon>Cryptolaemus</taxon>
    </lineage>
</organism>
<feature type="region of interest" description="Disordered" evidence="1">
    <location>
        <begin position="1"/>
        <end position="49"/>
    </location>
</feature>
<dbReference type="Proteomes" id="UP001516400">
    <property type="component" value="Unassembled WGS sequence"/>
</dbReference>
<feature type="region of interest" description="Disordered" evidence="1">
    <location>
        <begin position="124"/>
        <end position="148"/>
    </location>
</feature>
<keyword evidence="3" id="KW-1185">Reference proteome</keyword>
<comment type="caution">
    <text evidence="2">The sequence shown here is derived from an EMBL/GenBank/DDBJ whole genome shotgun (WGS) entry which is preliminary data.</text>
</comment>
<feature type="compositionally biased region" description="Basic residues" evidence="1">
    <location>
        <begin position="214"/>
        <end position="228"/>
    </location>
</feature>
<dbReference type="Pfam" id="PF16063">
    <property type="entry name" value="DUF4805"/>
    <property type="match status" value="1"/>
</dbReference>
<evidence type="ECO:0000256" key="1">
    <source>
        <dbReference type="SAM" id="MobiDB-lite"/>
    </source>
</evidence>
<protein>
    <submittedName>
        <fullName evidence="2">Uncharacterized protein</fullName>
    </submittedName>
</protein>
<sequence length="282" mass="32132">MKFNDPSPEDGKVLSRRNLHSKSDQNVLASIKSSKNSPRHSNHSPLKPLDNEYEIIQTIHPRYKTRTCSAGTLIISEESFNKPNRRKRPQRKNTSADMTSAKITASKEQLCEDADLQKNKWQRRRSTLTSSTPISYRISFPPTDEDTSIRSLVPHARQKSDPLPYEAYVESTSTGRFRQNDSFQRGLCERSVSKTGPSRVTPSDKDATLSQQQQHRKKKRRKVQRRRCHSDGSTSSDNAEWRNGDVGETSATKGWLNYCTVSLALIDISTALIKYRFSEVET</sequence>
<dbReference type="AlphaFoldDB" id="A0ABD2NGF3"/>
<evidence type="ECO:0000313" key="3">
    <source>
        <dbReference type="Proteomes" id="UP001516400"/>
    </source>
</evidence>
<feature type="compositionally biased region" description="Polar residues" evidence="1">
    <location>
        <begin position="24"/>
        <end position="36"/>
    </location>
</feature>
<reference evidence="2 3" key="1">
    <citation type="journal article" date="2021" name="BMC Biol.">
        <title>Horizontally acquired antibacterial genes associated with adaptive radiation of ladybird beetles.</title>
        <authorList>
            <person name="Li H.S."/>
            <person name="Tang X.F."/>
            <person name="Huang Y.H."/>
            <person name="Xu Z.Y."/>
            <person name="Chen M.L."/>
            <person name="Du X.Y."/>
            <person name="Qiu B.Y."/>
            <person name="Chen P.T."/>
            <person name="Zhang W."/>
            <person name="Slipinski A."/>
            <person name="Escalona H.E."/>
            <person name="Waterhouse R.M."/>
            <person name="Zwick A."/>
            <person name="Pang H."/>
        </authorList>
    </citation>
    <scope>NUCLEOTIDE SEQUENCE [LARGE SCALE GENOMIC DNA]</scope>
    <source>
        <strain evidence="2">SYSU2018</strain>
    </source>
</reference>
<dbReference type="InterPro" id="IPR032064">
    <property type="entry name" value="DUF4805"/>
</dbReference>
<accession>A0ABD2NGF3</accession>
<proteinExistence type="predicted"/>
<feature type="region of interest" description="Disordered" evidence="1">
    <location>
        <begin position="76"/>
        <end position="101"/>
    </location>
</feature>
<name>A0ABD2NGF3_9CUCU</name>
<gene>
    <name evidence="2" type="ORF">HHI36_013005</name>
</gene>